<keyword evidence="6 12" id="KW-0418">Kinase</keyword>
<evidence type="ECO:0000259" key="11">
    <source>
        <dbReference type="PROSITE" id="PS50110"/>
    </source>
</evidence>
<evidence type="ECO:0000256" key="6">
    <source>
        <dbReference type="ARBA" id="ARBA00022777"/>
    </source>
</evidence>
<dbReference type="InterPro" id="IPR001789">
    <property type="entry name" value="Sig_transdc_resp-reg_receiver"/>
</dbReference>
<comment type="catalytic activity">
    <reaction evidence="1">
        <text>ATP + protein L-histidine = ADP + protein N-phospho-L-histidine.</text>
        <dbReference type="EC" id="2.7.13.3"/>
    </reaction>
</comment>
<dbReference type="Gene3D" id="3.30.565.10">
    <property type="entry name" value="Histidine kinase-like ATPase, C-terminal domain"/>
    <property type="match status" value="1"/>
</dbReference>
<comment type="caution">
    <text evidence="12">The sequence shown here is derived from an EMBL/GenBank/DDBJ whole genome shotgun (WGS) entry which is preliminary data.</text>
</comment>
<dbReference type="InterPro" id="IPR050351">
    <property type="entry name" value="BphY/WalK/GraS-like"/>
</dbReference>
<evidence type="ECO:0000256" key="7">
    <source>
        <dbReference type="ARBA" id="ARBA00022840"/>
    </source>
</evidence>
<organism evidence="12 13">
    <name type="scientific">Ramlibacter pallidus</name>
    <dbReference type="NCBI Taxonomy" id="2780087"/>
    <lineage>
        <taxon>Bacteria</taxon>
        <taxon>Pseudomonadati</taxon>
        <taxon>Pseudomonadota</taxon>
        <taxon>Betaproteobacteria</taxon>
        <taxon>Burkholderiales</taxon>
        <taxon>Comamonadaceae</taxon>
        <taxon>Ramlibacter</taxon>
    </lineage>
</organism>
<dbReference type="SUPFAM" id="SSF55874">
    <property type="entry name" value="ATPase domain of HSP90 chaperone/DNA topoisomerase II/histidine kinase"/>
    <property type="match status" value="1"/>
</dbReference>
<protein>
    <recommendedName>
        <fullName evidence="2">histidine kinase</fullName>
        <ecNumber evidence="2">2.7.13.3</ecNumber>
    </recommendedName>
</protein>
<dbReference type="SMART" id="SM00387">
    <property type="entry name" value="HATPase_c"/>
    <property type="match status" value="1"/>
</dbReference>
<feature type="domain" description="Histidine kinase" evidence="10">
    <location>
        <begin position="154"/>
        <end position="386"/>
    </location>
</feature>
<proteinExistence type="predicted"/>
<dbReference type="SUPFAM" id="SSF47384">
    <property type="entry name" value="Homodimeric domain of signal transducing histidine kinase"/>
    <property type="match status" value="1"/>
</dbReference>
<name>A0ABR9S443_9BURK</name>
<dbReference type="PANTHER" id="PTHR42878:SF7">
    <property type="entry name" value="SENSOR HISTIDINE KINASE GLRK"/>
    <property type="match status" value="1"/>
</dbReference>
<dbReference type="EMBL" id="JADDIV010000003">
    <property type="protein sequence ID" value="MBE7368238.1"/>
    <property type="molecule type" value="Genomic_DNA"/>
</dbReference>
<keyword evidence="5" id="KW-0547">Nucleotide-binding</keyword>
<dbReference type="Pfam" id="PF00512">
    <property type="entry name" value="HisKA"/>
    <property type="match status" value="1"/>
</dbReference>
<feature type="domain" description="Response regulatory" evidence="11">
    <location>
        <begin position="12"/>
        <end position="128"/>
    </location>
</feature>
<dbReference type="Gene3D" id="3.40.50.2300">
    <property type="match status" value="1"/>
</dbReference>
<dbReference type="CDD" id="cd00082">
    <property type="entry name" value="HisKA"/>
    <property type="match status" value="1"/>
</dbReference>
<keyword evidence="13" id="KW-1185">Reference proteome</keyword>
<dbReference type="InterPro" id="IPR036890">
    <property type="entry name" value="HATPase_C_sf"/>
</dbReference>
<evidence type="ECO:0000256" key="2">
    <source>
        <dbReference type="ARBA" id="ARBA00012438"/>
    </source>
</evidence>
<reference evidence="12 13" key="1">
    <citation type="submission" date="2020-10" db="EMBL/GenBank/DDBJ databases">
        <title>Ramlibacter sp. HM2 16S ribosomal RNA gene Genome sequencing and assembly.</title>
        <authorList>
            <person name="Kang M."/>
        </authorList>
    </citation>
    <scope>NUCLEOTIDE SEQUENCE [LARGE SCALE GENOMIC DNA]</scope>
    <source>
        <strain evidence="12 13">HM2</strain>
    </source>
</reference>
<dbReference type="Proteomes" id="UP000806285">
    <property type="component" value="Unassembled WGS sequence"/>
</dbReference>
<dbReference type="InterPro" id="IPR011006">
    <property type="entry name" value="CheY-like_superfamily"/>
</dbReference>
<dbReference type="SUPFAM" id="SSF52172">
    <property type="entry name" value="CheY-like"/>
    <property type="match status" value="1"/>
</dbReference>
<keyword evidence="3 9" id="KW-0597">Phosphoprotein</keyword>
<dbReference type="PROSITE" id="PS50109">
    <property type="entry name" value="HIS_KIN"/>
    <property type="match status" value="1"/>
</dbReference>
<gene>
    <name evidence="12" type="ORF">IM787_11830</name>
</gene>
<accession>A0ABR9S443</accession>
<evidence type="ECO:0000256" key="1">
    <source>
        <dbReference type="ARBA" id="ARBA00000085"/>
    </source>
</evidence>
<evidence type="ECO:0000259" key="10">
    <source>
        <dbReference type="PROSITE" id="PS50109"/>
    </source>
</evidence>
<evidence type="ECO:0000256" key="4">
    <source>
        <dbReference type="ARBA" id="ARBA00022679"/>
    </source>
</evidence>
<evidence type="ECO:0000256" key="9">
    <source>
        <dbReference type="PROSITE-ProRule" id="PRU00169"/>
    </source>
</evidence>
<dbReference type="InterPro" id="IPR003594">
    <property type="entry name" value="HATPase_dom"/>
</dbReference>
<dbReference type="PROSITE" id="PS50110">
    <property type="entry name" value="RESPONSE_REGULATORY"/>
    <property type="match status" value="1"/>
</dbReference>
<evidence type="ECO:0000313" key="13">
    <source>
        <dbReference type="Proteomes" id="UP000806285"/>
    </source>
</evidence>
<dbReference type="PANTHER" id="PTHR42878">
    <property type="entry name" value="TWO-COMPONENT HISTIDINE KINASE"/>
    <property type="match status" value="1"/>
</dbReference>
<dbReference type="SMART" id="SM00448">
    <property type="entry name" value="REC"/>
    <property type="match status" value="1"/>
</dbReference>
<dbReference type="Gene3D" id="1.10.287.130">
    <property type="match status" value="1"/>
</dbReference>
<dbReference type="InterPro" id="IPR004358">
    <property type="entry name" value="Sig_transdc_His_kin-like_C"/>
</dbReference>
<dbReference type="InterPro" id="IPR005467">
    <property type="entry name" value="His_kinase_dom"/>
</dbReference>
<dbReference type="SMART" id="SM00388">
    <property type="entry name" value="HisKA"/>
    <property type="match status" value="1"/>
</dbReference>
<keyword evidence="8" id="KW-0902">Two-component regulatory system</keyword>
<evidence type="ECO:0000256" key="8">
    <source>
        <dbReference type="ARBA" id="ARBA00023012"/>
    </source>
</evidence>
<dbReference type="PRINTS" id="PR00344">
    <property type="entry name" value="BCTRLSENSOR"/>
</dbReference>
<dbReference type="InterPro" id="IPR036097">
    <property type="entry name" value="HisK_dim/P_sf"/>
</dbReference>
<dbReference type="GO" id="GO:0016301">
    <property type="term" value="F:kinase activity"/>
    <property type="evidence" value="ECO:0007669"/>
    <property type="project" value="UniProtKB-KW"/>
</dbReference>
<evidence type="ECO:0000256" key="3">
    <source>
        <dbReference type="ARBA" id="ARBA00022553"/>
    </source>
</evidence>
<sequence>MQAHELSGEPPCILFVDDEPRSRKWFAREFGDEFRVLTAGGADEALAMLTERRTEFGVLVTDYRMPDRDGMKLLRTAQRDFRHVVRLLATAYAEKDVAIAAVNQGKVLRILEKPLDGDATREALREALALYRAQALERAVNEGRVAALREALGFLAHELNTPLATVRGYVGSVASRYLPPGPDSPPGIAQFTEEHPGELRLALERAERRALYCQSLVSTFVQSARDAYPDAVPQSIRASSLVEALLDEFPFEENERAFVTLDVRRDFRLPGRRDLLYLVLCTLAKNALQALRGRPEARLVLEVGCAADAPAGQRAWLRVRDNGPGIAPDVLAKLTREPVTTRAAAGGSGMGLMFCQRVMQAINGSIQVESTLGEGTVVTLYFQPAGLPPA</sequence>
<dbReference type="EC" id="2.7.13.3" evidence="2"/>
<dbReference type="InterPro" id="IPR003661">
    <property type="entry name" value="HisK_dim/P_dom"/>
</dbReference>
<dbReference type="Pfam" id="PF02518">
    <property type="entry name" value="HATPase_c"/>
    <property type="match status" value="1"/>
</dbReference>
<keyword evidence="4" id="KW-0808">Transferase</keyword>
<dbReference type="RefSeq" id="WP_193676840.1">
    <property type="nucleotide sequence ID" value="NZ_JADDIV010000003.1"/>
</dbReference>
<evidence type="ECO:0000313" key="12">
    <source>
        <dbReference type="EMBL" id="MBE7368238.1"/>
    </source>
</evidence>
<keyword evidence="7" id="KW-0067">ATP-binding</keyword>
<evidence type="ECO:0000256" key="5">
    <source>
        <dbReference type="ARBA" id="ARBA00022741"/>
    </source>
</evidence>
<dbReference type="Pfam" id="PF00072">
    <property type="entry name" value="Response_reg"/>
    <property type="match status" value="1"/>
</dbReference>
<feature type="modified residue" description="4-aspartylphosphate" evidence="9">
    <location>
        <position position="62"/>
    </location>
</feature>